<protein>
    <submittedName>
        <fullName evidence="1">Uncharacterized protein</fullName>
    </submittedName>
</protein>
<reference evidence="1" key="1">
    <citation type="submission" date="2014-11" db="EMBL/GenBank/DDBJ databases">
        <authorList>
            <person name="Amaro Gonzalez C."/>
        </authorList>
    </citation>
    <scope>NUCLEOTIDE SEQUENCE</scope>
</reference>
<proteinExistence type="predicted"/>
<accession>A0A0E9T7S1</accession>
<evidence type="ECO:0000313" key="1">
    <source>
        <dbReference type="EMBL" id="JAH48910.1"/>
    </source>
</evidence>
<reference evidence="1" key="2">
    <citation type="journal article" date="2015" name="Fish Shellfish Immunol.">
        <title>Early steps in the European eel (Anguilla anguilla)-Vibrio vulnificus interaction in the gills: Role of the RtxA13 toxin.</title>
        <authorList>
            <person name="Callol A."/>
            <person name="Pajuelo D."/>
            <person name="Ebbesson L."/>
            <person name="Teles M."/>
            <person name="MacKenzie S."/>
            <person name="Amaro C."/>
        </authorList>
    </citation>
    <scope>NUCLEOTIDE SEQUENCE</scope>
</reference>
<organism evidence="1">
    <name type="scientific">Anguilla anguilla</name>
    <name type="common">European freshwater eel</name>
    <name type="synonym">Muraena anguilla</name>
    <dbReference type="NCBI Taxonomy" id="7936"/>
    <lineage>
        <taxon>Eukaryota</taxon>
        <taxon>Metazoa</taxon>
        <taxon>Chordata</taxon>
        <taxon>Craniata</taxon>
        <taxon>Vertebrata</taxon>
        <taxon>Euteleostomi</taxon>
        <taxon>Actinopterygii</taxon>
        <taxon>Neopterygii</taxon>
        <taxon>Teleostei</taxon>
        <taxon>Anguilliformes</taxon>
        <taxon>Anguillidae</taxon>
        <taxon>Anguilla</taxon>
    </lineage>
</organism>
<dbReference type="EMBL" id="GBXM01059667">
    <property type="protein sequence ID" value="JAH48910.1"/>
    <property type="molecule type" value="Transcribed_RNA"/>
</dbReference>
<sequence length="13" mass="1579">MDDRRKPTVMKDS</sequence>
<name>A0A0E9T7S1_ANGAN</name>